<dbReference type="EMBL" id="HBUE01029421">
    <property type="protein sequence ID" value="CAG6455844.1"/>
    <property type="molecule type" value="Transcribed_RNA"/>
</dbReference>
<organism evidence="2">
    <name type="scientific">Culex pipiens</name>
    <name type="common">House mosquito</name>
    <dbReference type="NCBI Taxonomy" id="7175"/>
    <lineage>
        <taxon>Eukaryota</taxon>
        <taxon>Metazoa</taxon>
        <taxon>Ecdysozoa</taxon>
        <taxon>Arthropoda</taxon>
        <taxon>Hexapoda</taxon>
        <taxon>Insecta</taxon>
        <taxon>Pterygota</taxon>
        <taxon>Neoptera</taxon>
        <taxon>Endopterygota</taxon>
        <taxon>Diptera</taxon>
        <taxon>Nematocera</taxon>
        <taxon>Culicoidea</taxon>
        <taxon>Culicidae</taxon>
        <taxon>Culicinae</taxon>
        <taxon>Culicini</taxon>
        <taxon>Culex</taxon>
        <taxon>Culex</taxon>
    </lineage>
</organism>
<feature type="compositionally biased region" description="Basic residues" evidence="1">
    <location>
        <begin position="8"/>
        <end position="21"/>
    </location>
</feature>
<evidence type="ECO:0000256" key="1">
    <source>
        <dbReference type="SAM" id="MobiDB-lite"/>
    </source>
</evidence>
<feature type="region of interest" description="Disordered" evidence="1">
    <location>
        <begin position="1"/>
        <end position="40"/>
    </location>
</feature>
<sequence>MNSSSSSRMKRMRGSFWKRRIPPSALQSATSATDSSTAHGASRITCYVVRVSTRTPSRSISAKFVPYRSNLEMRWLPIGTNMKGSNRTSVRKNVISTFTALR</sequence>
<reference evidence="2" key="1">
    <citation type="submission" date="2021-05" db="EMBL/GenBank/DDBJ databases">
        <authorList>
            <person name="Alioto T."/>
            <person name="Alioto T."/>
            <person name="Gomez Garrido J."/>
        </authorList>
    </citation>
    <scope>NUCLEOTIDE SEQUENCE</scope>
</reference>
<accession>A0A8D8AEV6</accession>
<evidence type="ECO:0000313" key="2">
    <source>
        <dbReference type="EMBL" id="CAG6455844.1"/>
    </source>
</evidence>
<dbReference type="EMBL" id="HBUE01029419">
    <property type="protein sequence ID" value="CAG6455840.1"/>
    <property type="molecule type" value="Transcribed_RNA"/>
</dbReference>
<proteinExistence type="predicted"/>
<feature type="compositionally biased region" description="Low complexity" evidence="1">
    <location>
        <begin position="24"/>
        <end position="40"/>
    </location>
</feature>
<name>A0A8D8AEV6_CULPI</name>
<dbReference type="AlphaFoldDB" id="A0A8D8AEV6"/>
<protein>
    <submittedName>
        <fullName evidence="2">(northern house mosquito) hypothetical protein</fullName>
    </submittedName>
</protein>